<proteinExistence type="predicted"/>
<dbReference type="AlphaFoldDB" id="A0A0A8YQ90"/>
<reference evidence="1" key="2">
    <citation type="journal article" date="2015" name="Data Brief">
        <title>Shoot transcriptome of the giant reed, Arundo donax.</title>
        <authorList>
            <person name="Barrero R.A."/>
            <person name="Guerrero F.D."/>
            <person name="Moolhuijzen P."/>
            <person name="Goolsby J.A."/>
            <person name="Tidwell J."/>
            <person name="Bellgard S.E."/>
            <person name="Bellgard M.I."/>
        </authorList>
    </citation>
    <scope>NUCLEOTIDE SEQUENCE</scope>
    <source>
        <tissue evidence="1">Shoot tissue taken approximately 20 cm above the soil surface</tissue>
    </source>
</reference>
<organism evidence="1">
    <name type="scientific">Arundo donax</name>
    <name type="common">Giant reed</name>
    <name type="synonym">Donax arundinaceus</name>
    <dbReference type="NCBI Taxonomy" id="35708"/>
    <lineage>
        <taxon>Eukaryota</taxon>
        <taxon>Viridiplantae</taxon>
        <taxon>Streptophyta</taxon>
        <taxon>Embryophyta</taxon>
        <taxon>Tracheophyta</taxon>
        <taxon>Spermatophyta</taxon>
        <taxon>Magnoliopsida</taxon>
        <taxon>Liliopsida</taxon>
        <taxon>Poales</taxon>
        <taxon>Poaceae</taxon>
        <taxon>PACMAD clade</taxon>
        <taxon>Arundinoideae</taxon>
        <taxon>Arundineae</taxon>
        <taxon>Arundo</taxon>
    </lineage>
</organism>
<name>A0A0A8YQ90_ARUDO</name>
<reference evidence="1" key="1">
    <citation type="submission" date="2014-09" db="EMBL/GenBank/DDBJ databases">
        <authorList>
            <person name="Magalhaes I.L.F."/>
            <person name="Oliveira U."/>
            <person name="Santos F.R."/>
            <person name="Vidigal T.H.D.A."/>
            <person name="Brescovit A.D."/>
            <person name="Santos A.J."/>
        </authorList>
    </citation>
    <scope>NUCLEOTIDE SEQUENCE</scope>
    <source>
        <tissue evidence="1">Shoot tissue taken approximately 20 cm above the soil surface</tissue>
    </source>
</reference>
<sequence>MAFRASTTIDLAENLSNNMTFVKVLSFPSTVKEVSSEFDCCLVYPSVL</sequence>
<protein>
    <submittedName>
        <fullName evidence="1">Uncharacterized protein</fullName>
    </submittedName>
</protein>
<evidence type="ECO:0000313" key="1">
    <source>
        <dbReference type="EMBL" id="JAD27055.1"/>
    </source>
</evidence>
<dbReference type="EMBL" id="GBRH01270840">
    <property type="protein sequence ID" value="JAD27055.1"/>
    <property type="molecule type" value="Transcribed_RNA"/>
</dbReference>
<accession>A0A0A8YQ90</accession>